<dbReference type="Gene3D" id="1.25.40.420">
    <property type="match status" value="1"/>
</dbReference>
<gene>
    <name evidence="5" type="primary">ANKRD17</name>
    <name evidence="5" type="ORF">AK812_SmicGene15460</name>
</gene>
<dbReference type="OrthoDB" id="45365at2759"/>
<dbReference type="PANTHER" id="PTHR24126:SF14">
    <property type="entry name" value="ANK_REP_REGION DOMAIN-CONTAINING PROTEIN"/>
    <property type="match status" value="1"/>
</dbReference>
<dbReference type="EMBL" id="LSRX01000282">
    <property type="protein sequence ID" value="OLQ01754.1"/>
    <property type="molecule type" value="Genomic_DNA"/>
</dbReference>
<dbReference type="PANTHER" id="PTHR24126">
    <property type="entry name" value="ANKYRIN REPEAT, PH AND SEC7 DOMAIN CONTAINING PROTEIN SECG-RELATED"/>
    <property type="match status" value="1"/>
</dbReference>
<evidence type="ECO:0000256" key="2">
    <source>
        <dbReference type="ARBA" id="ARBA00023043"/>
    </source>
</evidence>
<dbReference type="SUPFAM" id="SSF48403">
    <property type="entry name" value="Ankyrin repeat"/>
    <property type="match status" value="1"/>
</dbReference>
<organism evidence="5 6">
    <name type="scientific">Symbiodinium microadriaticum</name>
    <name type="common">Dinoflagellate</name>
    <name type="synonym">Zooxanthella microadriatica</name>
    <dbReference type="NCBI Taxonomy" id="2951"/>
    <lineage>
        <taxon>Eukaryota</taxon>
        <taxon>Sar</taxon>
        <taxon>Alveolata</taxon>
        <taxon>Dinophyceae</taxon>
        <taxon>Suessiales</taxon>
        <taxon>Symbiodiniaceae</taxon>
        <taxon>Symbiodinium</taxon>
    </lineage>
</organism>
<dbReference type="SMART" id="SM00248">
    <property type="entry name" value="ANK"/>
    <property type="match status" value="5"/>
</dbReference>
<dbReference type="Gene3D" id="1.25.40.20">
    <property type="entry name" value="Ankyrin repeat-containing domain"/>
    <property type="match status" value="2"/>
</dbReference>
<dbReference type="InterPro" id="IPR036770">
    <property type="entry name" value="Ankyrin_rpt-contain_sf"/>
</dbReference>
<keyword evidence="6" id="KW-1185">Reference proteome</keyword>
<feature type="repeat" description="ANK" evidence="3">
    <location>
        <begin position="506"/>
        <end position="538"/>
    </location>
</feature>
<dbReference type="Proteomes" id="UP000186817">
    <property type="component" value="Unassembled WGS sequence"/>
</dbReference>
<evidence type="ECO:0000259" key="4">
    <source>
        <dbReference type="Pfam" id="PF07707"/>
    </source>
</evidence>
<dbReference type="Pfam" id="PF12796">
    <property type="entry name" value="Ank_2"/>
    <property type="match status" value="2"/>
</dbReference>
<sequence length="719" mass="78246">MCPVSQKADALQIRSLFLRCVEGINEILSVPTAPRILSDSFSILGGPLAEQISKAATDVIAEHFDEYCTAELQRLPPSTLAQILRRDDISVMHENEIFDFVADAAQNLTFSGRAAEATQLWQSIRFGALSNSYMVRAAQVETIPRMTLIWSKVLNRNGNQALEKLMNEQCLSEGWPIPAAPNPRKPFKDMTCAVMYSVDTDARNDQDVERNITAATLVAEEIEFLGGRAILENIFARQPPLRDCAEGTIINMEQVDVAFVLAPWTPSDKRIARLINFVDQGGGAVLLSFIGGLSKGVWRDLEYEPLITGKSTNSLGCPSSRSVRELKSRLAKVAGCGPRFRQRLLCGSRELCDDEELSGPAELQLVVLPPRPAGPGDGLGLLDAIIDGNAARVEALLRECHSPSAILYAASARGNLDMVQLLLEAGADKDGDDGSVQPPLQAACRWGKLEVAQFLVKVGADKDRLAVTFTAIYGSTPLMEASRRGHLHILRFLIQARADKERRNTRGETALHWASSAGRSEAVSLLVEARADVHQTTAAGSTPLLEAWRLGHLDAACRLRCAGADLGEVPLFQVADNTPYEDVFLSSSNFSCLDRGSSKRSQDTVTPPRILCGVDSINGRRRITSTLVEGAKVLAKWSDGQPLVVQHPDKNVFSISQRVSRIFELDDDLGHDDTLQLVLNVMVQAGKQAKRVRGLRRLSSANKSGQADSLLTGGVNVSL</sequence>
<dbReference type="InterPro" id="IPR011705">
    <property type="entry name" value="BACK"/>
</dbReference>
<dbReference type="Pfam" id="PF07707">
    <property type="entry name" value="BACK"/>
    <property type="match status" value="1"/>
</dbReference>
<evidence type="ECO:0000313" key="6">
    <source>
        <dbReference type="Proteomes" id="UP000186817"/>
    </source>
</evidence>
<keyword evidence="1" id="KW-0677">Repeat</keyword>
<feature type="repeat" description="ANK" evidence="3">
    <location>
        <begin position="402"/>
        <end position="434"/>
    </location>
</feature>
<reference evidence="5 6" key="1">
    <citation type="submission" date="2016-02" db="EMBL/GenBank/DDBJ databases">
        <title>Genome analysis of coral dinoflagellate symbionts highlights evolutionary adaptations to a symbiotic lifestyle.</title>
        <authorList>
            <person name="Aranda M."/>
            <person name="Li Y."/>
            <person name="Liew Y.J."/>
            <person name="Baumgarten S."/>
            <person name="Simakov O."/>
            <person name="Wilson M."/>
            <person name="Piel J."/>
            <person name="Ashoor H."/>
            <person name="Bougouffa S."/>
            <person name="Bajic V.B."/>
            <person name="Ryu T."/>
            <person name="Ravasi T."/>
            <person name="Bayer T."/>
            <person name="Micklem G."/>
            <person name="Kim H."/>
            <person name="Bhak J."/>
            <person name="Lajeunesse T.C."/>
            <person name="Voolstra C.R."/>
        </authorList>
    </citation>
    <scope>NUCLEOTIDE SEQUENCE [LARGE SCALE GENOMIC DNA]</scope>
    <source>
        <strain evidence="5 6">CCMP2467</strain>
    </source>
</reference>
<dbReference type="AlphaFoldDB" id="A0A1Q9E2V3"/>
<dbReference type="PROSITE" id="PS50088">
    <property type="entry name" value="ANK_REPEAT"/>
    <property type="match status" value="3"/>
</dbReference>
<feature type="domain" description="BACK" evidence="4">
    <location>
        <begin position="50"/>
        <end position="137"/>
    </location>
</feature>
<feature type="repeat" description="ANK" evidence="3">
    <location>
        <begin position="473"/>
        <end position="505"/>
    </location>
</feature>
<comment type="caution">
    <text evidence="5">The sequence shown here is derived from an EMBL/GenBank/DDBJ whole genome shotgun (WGS) entry which is preliminary data.</text>
</comment>
<evidence type="ECO:0000256" key="3">
    <source>
        <dbReference type="PROSITE-ProRule" id="PRU00023"/>
    </source>
</evidence>
<evidence type="ECO:0000256" key="1">
    <source>
        <dbReference type="ARBA" id="ARBA00022737"/>
    </source>
</evidence>
<protein>
    <submittedName>
        <fullName evidence="5">Ankyrin repeat domain-containing protein 17</fullName>
    </submittedName>
</protein>
<name>A0A1Q9E2V3_SYMMI</name>
<dbReference type="PROSITE" id="PS50297">
    <property type="entry name" value="ANK_REP_REGION"/>
    <property type="match status" value="3"/>
</dbReference>
<proteinExistence type="predicted"/>
<accession>A0A1Q9E2V3</accession>
<keyword evidence="2 3" id="KW-0040">ANK repeat</keyword>
<dbReference type="InterPro" id="IPR002110">
    <property type="entry name" value="Ankyrin_rpt"/>
</dbReference>
<evidence type="ECO:0000313" key="5">
    <source>
        <dbReference type="EMBL" id="OLQ01754.1"/>
    </source>
</evidence>